<dbReference type="Proteomes" id="UP001589693">
    <property type="component" value="Unassembled WGS sequence"/>
</dbReference>
<dbReference type="EMBL" id="JBHLZU010000037">
    <property type="protein sequence ID" value="MFB9909637.1"/>
    <property type="molecule type" value="Genomic_DNA"/>
</dbReference>
<keyword evidence="3" id="KW-1185">Reference proteome</keyword>
<evidence type="ECO:0000313" key="3">
    <source>
        <dbReference type="Proteomes" id="UP001589693"/>
    </source>
</evidence>
<comment type="caution">
    <text evidence="2">The sequence shown here is derived from an EMBL/GenBank/DDBJ whole genome shotgun (WGS) entry which is preliminary data.</text>
</comment>
<protein>
    <submittedName>
        <fullName evidence="2">Uncharacterized protein</fullName>
    </submittedName>
</protein>
<name>A0ABV6A8X3_9PSEU</name>
<keyword evidence="1" id="KW-0732">Signal</keyword>
<gene>
    <name evidence="2" type="ORF">ACFFQA_37375</name>
</gene>
<reference evidence="2 3" key="1">
    <citation type="submission" date="2024-09" db="EMBL/GenBank/DDBJ databases">
        <authorList>
            <person name="Sun Q."/>
            <person name="Mori K."/>
        </authorList>
    </citation>
    <scope>NUCLEOTIDE SEQUENCE [LARGE SCALE GENOMIC DNA]</scope>
    <source>
        <strain evidence="2 3">TBRC 7907</strain>
    </source>
</reference>
<evidence type="ECO:0000313" key="2">
    <source>
        <dbReference type="EMBL" id="MFB9909637.1"/>
    </source>
</evidence>
<evidence type="ECO:0000256" key="1">
    <source>
        <dbReference type="SAM" id="SignalP"/>
    </source>
</evidence>
<feature type="signal peptide" evidence="1">
    <location>
        <begin position="1"/>
        <end position="25"/>
    </location>
</feature>
<proteinExistence type="predicted"/>
<dbReference type="RefSeq" id="WP_377862550.1">
    <property type="nucleotide sequence ID" value="NZ_JBHLZU010000037.1"/>
</dbReference>
<accession>A0ABV6A8X3</accession>
<sequence length="97" mass="9814">MRIMRVSLVVGAVVAAVATGGTAVAASAAAKSPCYVVAKRSTPVYDFGASAQAGTLKKGQKHGSACSPVSLDGTNVVFLNRRLYVMKADVSIKKAGG</sequence>
<organism evidence="2 3">
    <name type="scientific">Allokutzneria oryzae</name>
    <dbReference type="NCBI Taxonomy" id="1378989"/>
    <lineage>
        <taxon>Bacteria</taxon>
        <taxon>Bacillati</taxon>
        <taxon>Actinomycetota</taxon>
        <taxon>Actinomycetes</taxon>
        <taxon>Pseudonocardiales</taxon>
        <taxon>Pseudonocardiaceae</taxon>
        <taxon>Allokutzneria</taxon>
    </lineage>
</organism>
<feature type="chain" id="PRO_5045651584" evidence="1">
    <location>
        <begin position="26"/>
        <end position="97"/>
    </location>
</feature>